<keyword evidence="2" id="KW-1185">Reference proteome</keyword>
<dbReference type="Proteomes" id="UP001239111">
    <property type="component" value="Chromosome 2"/>
</dbReference>
<reference evidence="1" key="1">
    <citation type="submission" date="2023-04" db="EMBL/GenBank/DDBJ databases">
        <title>A chromosome-level genome assembly of the parasitoid wasp Eretmocerus hayati.</title>
        <authorList>
            <person name="Zhong Y."/>
            <person name="Liu S."/>
            <person name="Liu Y."/>
        </authorList>
    </citation>
    <scope>NUCLEOTIDE SEQUENCE</scope>
    <source>
        <strain evidence="1">ZJU_SS_LIU_2023</strain>
    </source>
</reference>
<proteinExistence type="predicted"/>
<name>A0ACC2PAZ7_9HYME</name>
<evidence type="ECO:0000313" key="1">
    <source>
        <dbReference type="EMBL" id="KAJ8680769.1"/>
    </source>
</evidence>
<protein>
    <submittedName>
        <fullName evidence="1">Uncharacterized protein</fullName>
    </submittedName>
</protein>
<organism evidence="1 2">
    <name type="scientific">Eretmocerus hayati</name>
    <dbReference type="NCBI Taxonomy" id="131215"/>
    <lineage>
        <taxon>Eukaryota</taxon>
        <taxon>Metazoa</taxon>
        <taxon>Ecdysozoa</taxon>
        <taxon>Arthropoda</taxon>
        <taxon>Hexapoda</taxon>
        <taxon>Insecta</taxon>
        <taxon>Pterygota</taxon>
        <taxon>Neoptera</taxon>
        <taxon>Endopterygota</taxon>
        <taxon>Hymenoptera</taxon>
        <taxon>Apocrita</taxon>
        <taxon>Proctotrupomorpha</taxon>
        <taxon>Chalcidoidea</taxon>
        <taxon>Aphelinidae</taxon>
        <taxon>Aphelininae</taxon>
        <taxon>Eretmocerus</taxon>
    </lineage>
</organism>
<sequence>MLTKVASRYKLRLRGLEFESKFDNLVEDMTQLGNSYASKIVVLIDEYDAPIIHSPIGSDLEKANLNVLRQFFTNLKRLNNYFLFTFVTGVSEFSLSEIFSGANHLSDITVHAFASTMFGLTQHEIMRTYSSQLKNIALKWSRDRDRTVMTEMVMEQMEKHYNGYRFSGEAFPTLPYYIDMKQEKQYHSNLHMLLQGFGFLEGRNMHMRSESTSSQGRSDIVLELGRVVYLTEMKYRSSGEKALEQIKEKQYHKPYLLRQETVILLGINFNEETRMIDDRDYEILEEHVKK</sequence>
<comment type="caution">
    <text evidence="1">The sequence shown here is derived from an EMBL/GenBank/DDBJ whole genome shotgun (WGS) entry which is preliminary data.</text>
</comment>
<accession>A0ACC2PAZ7</accession>
<dbReference type="EMBL" id="CM056742">
    <property type="protein sequence ID" value="KAJ8680769.1"/>
    <property type="molecule type" value="Genomic_DNA"/>
</dbReference>
<gene>
    <name evidence="1" type="ORF">QAD02_016556</name>
</gene>
<evidence type="ECO:0000313" key="2">
    <source>
        <dbReference type="Proteomes" id="UP001239111"/>
    </source>
</evidence>